<comment type="caution">
    <text evidence="1">The sequence shown here is derived from an EMBL/GenBank/DDBJ whole genome shotgun (WGS) entry which is preliminary data.</text>
</comment>
<protein>
    <recommendedName>
        <fullName evidence="3">DUF2338 domain-containing protein</fullName>
    </recommendedName>
</protein>
<dbReference type="PRINTS" id="PR00420">
    <property type="entry name" value="RNGMNOXGNASE"/>
</dbReference>
<dbReference type="AlphaFoldDB" id="A0A0M1P4X6"/>
<dbReference type="OrthoDB" id="3652431at2"/>
<keyword evidence="2" id="KW-1185">Reference proteome</keyword>
<name>A0A0M1P4X6_9BACL</name>
<reference evidence="2" key="1">
    <citation type="submission" date="2015-08" db="EMBL/GenBank/DDBJ databases">
        <title>Genome sequencing project for genomic taxonomy and phylogenomics of Bacillus-like bacteria.</title>
        <authorList>
            <person name="Liu B."/>
            <person name="Wang J."/>
            <person name="Zhu Y."/>
            <person name="Liu G."/>
            <person name="Chen Q."/>
            <person name="Chen Z."/>
            <person name="Lan J."/>
            <person name="Che J."/>
            <person name="Ge C."/>
            <person name="Shi H."/>
            <person name="Pan Z."/>
            <person name="Liu X."/>
        </authorList>
    </citation>
    <scope>NUCLEOTIDE SEQUENCE [LARGE SCALE GENOMIC DNA]</scope>
    <source>
        <strain evidence="2">FJAT-22460</strain>
    </source>
</reference>
<dbReference type="EMBL" id="LIUT01000001">
    <property type="protein sequence ID" value="KOR89452.1"/>
    <property type="molecule type" value="Genomic_DNA"/>
</dbReference>
<dbReference type="Proteomes" id="UP000036932">
    <property type="component" value="Unassembled WGS sequence"/>
</dbReference>
<evidence type="ECO:0000313" key="1">
    <source>
        <dbReference type="EMBL" id="KOR89452.1"/>
    </source>
</evidence>
<gene>
    <name evidence="1" type="ORF">AM231_10080</name>
</gene>
<sequence length="449" mass="51362">MNKLHETAPLGNVLIVGAGPAGIHVAVDLSKGWCCRLGLTNRKGIHAERLQQELDQYSFQLCTEVLVERAKHLSATARLDQFYAGFDTIEDDWHTIVLCVPSHSYVEVIRELKLDQRIQLERIILISPGIGSNILVKESLGQSRDLIEVISFSTYYAATKFPPAASTLLKSIVKGLKRKIYIGSSQANSSMLFILQDYMSSLGIEAERTSHPIEAESRSITTYVHPPLFLNSFSLQEIFSLTRSSKYMYKLYPEGPITPDAIRSMVRLWKEISSILVKFGAEPVNLLKFMNDDNYPVQEQTLSRLDIEGFVQFEDIHQEYLLYIRYASLLIDPFSIPDEQGQYRPFAAVPYQQVSRDQAGRWVIPRVPYEDYRRLKLLYLVGQAFHLPMPQAKTLIVNFEKHLGKFMEEQGTEAFLPDLINDSTWDEAEVIIREMQTINLKDREDVFKS</sequence>
<dbReference type="InterPro" id="IPR016935">
    <property type="entry name" value="Opine_metallophore_DH"/>
</dbReference>
<accession>A0A0M1P4X6</accession>
<dbReference type="RefSeq" id="WP_054402491.1">
    <property type="nucleotide sequence ID" value="NZ_LIUT01000001.1"/>
</dbReference>
<dbReference type="PATRIC" id="fig|1705565.3.peg.4003"/>
<organism evidence="1 2">
    <name type="scientific">Paenibacillus solani</name>
    <dbReference type="NCBI Taxonomy" id="1705565"/>
    <lineage>
        <taxon>Bacteria</taxon>
        <taxon>Bacillati</taxon>
        <taxon>Bacillota</taxon>
        <taxon>Bacilli</taxon>
        <taxon>Bacillales</taxon>
        <taxon>Paenibacillaceae</taxon>
        <taxon>Paenibacillus</taxon>
    </lineage>
</organism>
<evidence type="ECO:0000313" key="2">
    <source>
        <dbReference type="Proteomes" id="UP000036932"/>
    </source>
</evidence>
<proteinExistence type="predicted"/>
<evidence type="ECO:0008006" key="3">
    <source>
        <dbReference type="Google" id="ProtNLM"/>
    </source>
</evidence>
<dbReference type="Gene3D" id="3.40.50.720">
    <property type="entry name" value="NAD(P)-binding Rossmann-like Domain"/>
    <property type="match status" value="1"/>
</dbReference>
<dbReference type="Pfam" id="PF10100">
    <property type="entry name" value="Staph_opine_DH"/>
    <property type="match status" value="1"/>
</dbReference>